<dbReference type="Gene3D" id="3.40.50.620">
    <property type="entry name" value="HUPs"/>
    <property type="match status" value="1"/>
</dbReference>
<dbReference type="GO" id="GO:0022857">
    <property type="term" value="F:transmembrane transporter activity"/>
    <property type="evidence" value="ECO:0007669"/>
    <property type="project" value="InterPro"/>
</dbReference>
<organism evidence="8 9">
    <name type="scientific">Natrinema salifodinae</name>
    <dbReference type="NCBI Taxonomy" id="1202768"/>
    <lineage>
        <taxon>Archaea</taxon>
        <taxon>Methanobacteriati</taxon>
        <taxon>Methanobacteriota</taxon>
        <taxon>Stenosarchaea group</taxon>
        <taxon>Halobacteria</taxon>
        <taxon>Halobacteriales</taxon>
        <taxon>Natrialbaceae</taxon>
        <taxon>Natrinema</taxon>
    </lineage>
</organism>
<feature type="transmembrane region" description="Helical" evidence="6">
    <location>
        <begin position="289"/>
        <end position="315"/>
    </location>
</feature>
<protein>
    <submittedName>
        <fullName evidence="8">Amino acid/polyamine/organocation transporter, APC superfamily</fullName>
    </submittedName>
</protein>
<evidence type="ECO:0000313" key="8">
    <source>
        <dbReference type="EMBL" id="SEW23466.1"/>
    </source>
</evidence>
<evidence type="ECO:0000256" key="2">
    <source>
        <dbReference type="ARBA" id="ARBA00022475"/>
    </source>
</evidence>
<evidence type="ECO:0000313" key="9">
    <source>
        <dbReference type="Proteomes" id="UP000183275"/>
    </source>
</evidence>
<dbReference type="Proteomes" id="UP000183275">
    <property type="component" value="Unassembled WGS sequence"/>
</dbReference>
<feature type="transmembrane region" description="Helical" evidence="6">
    <location>
        <begin position="424"/>
        <end position="442"/>
    </location>
</feature>
<dbReference type="InterPro" id="IPR006016">
    <property type="entry name" value="UspA"/>
</dbReference>
<keyword evidence="3 6" id="KW-0812">Transmembrane</keyword>
<evidence type="ECO:0000256" key="3">
    <source>
        <dbReference type="ARBA" id="ARBA00022692"/>
    </source>
</evidence>
<feature type="transmembrane region" description="Helical" evidence="6">
    <location>
        <begin position="122"/>
        <end position="141"/>
    </location>
</feature>
<evidence type="ECO:0000256" key="5">
    <source>
        <dbReference type="ARBA" id="ARBA00023136"/>
    </source>
</evidence>
<keyword evidence="4 6" id="KW-1133">Transmembrane helix</keyword>
<dbReference type="STRING" id="1202768.SAMN05216285_3252"/>
<dbReference type="Gene3D" id="1.20.1740.10">
    <property type="entry name" value="Amino acid/polyamine transporter I"/>
    <property type="match status" value="1"/>
</dbReference>
<dbReference type="Gene3D" id="3.40.50.12370">
    <property type="match status" value="1"/>
</dbReference>
<dbReference type="EMBL" id="FOIS01000004">
    <property type="protein sequence ID" value="SEW23466.1"/>
    <property type="molecule type" value="Genomic_DNA"/>
</dbReference>
<evidence type="ECO:0000259" key="7">
    <source>
        <dbReference type="Pfam" id="PF00582"/>
    </source>
</evidence>
<evidence type="ECO:0000256" key="4">
    <source>
        <dbReference type="ARBA" id="ARBA00022989"/>
    </source>
</evidence>
<dbReference type="eggNOG" id="arCOG00009">
    <property type="taxonomic scope" value="Archaea"/>
</dbReference>
<evidence type="ECO:0000256" key="6">
    <source>
        <dbReference type="SAM" id="Phobius"/>
    </source>
</evidence>
<feature type="transmembrane region" description="Helical" evidence="6">
    <location>
        <begin position="12"/>
        <end position="37"/>
    </location>
</feature>
<feature type="transmembrane region" description="Helical" evidence="6">
    <location>
        <begin position="395"/>
        <end position="418"/>
    </location>
</feature>
<feature type="transmembrane region" description="Helical" evidence="6">
    <location>
        <begin position="191"/>
        <end position="210"/>
    </location>
</feature>
<gene>
    <name evidence="8" type="ORF">SAMN05216285_3252</name>
</gene>
<reference evidence="9" key="1">
    <citation type="submission" date="2016-10" db="EMBL/GenBank/DDBJ databases">
        <authorList>
            <person name="Varghese N."/>
        </authorList>
    </citation>
    <scope>NUCLEOTIDE SEQUENCE [LARGE SCALE GENOMIC DNA]</scope>
    <source>
        <strain evidence="9">CGMCC 1.12284</strain>
    </source>
</reference>
<proteinExistence type="predicted"/>
<dbReference type="InterPro" id="IPR050367">
    <property type="entry name" value="APC_superfamily"/>
</dbReference>
<comment type="subcellular location">
    <subcellularLocation>
        <location evidence="1">Cell membrane</location>
        <topology evidence="1">Multi-pass membrane protein</topology>
    </subcellularLocation>
</comment>
<keyword evidence="2" id="KW-1003">Cell membrane</keyword>
<feature type="transmembrane region" description="Helical" evidence="6">
    <location>
        <begin position="222"/>
        <end position="243"/>
    </location>
</feature>
<dbReference type="OrthoDB" id="56838at2157"/>
<feature type="domain" description="UspA" evidence="7">
    <location>
        <begin position="471"/>
        <end position="607"/>
    </location>
</feature>
<feature type="transmembrane region" description="Helical" evidence="6">
    <location>
        <begin position="43"/>
        <end position="63"/>
    </location>
</feature>
<dbReference type="GO" id="GO:0005886">
    <property type="term" value="C:plasma membrane"/>
    <property type="evidence" value="ECO:0007669"/>
    <property type="project" value="UniProtKB-SubCell"/>
</dbReference>
<dbReference type="CDD" id="cd00293">
    <property type="entry name" value="USP-like"/>
    <property type="match status" value="2"/>
</dbReference>
<dbReference type="PANTHER" id="PTHR42770">
    <property type="entry name" value="AMINO ACID TRANSPORTER-RELATED"/>
    <property type="match status" value="1"/>
</dbReference>
<accession>A0A1I0Q9B7</accession>
<feature type="transmembrane region" description="Helical" evidence="6">
    <location>
        <begin position="364"/>
        <end position="383"/>
    </location>
</feature>
<sequence length="775" mass="82451">MAESDQELARDLGFLEAYTLGLGTMIGAGIFVLPGIVAASAGPASMISFVIGGLVALLAALSLSELATGMPKAGGSYYYVNHALGSFFGTIVGWGMWAGLMFATAFYMLGFGQYLLSQPSDAIPVVLAAVAMASLLVAVNYRGVKETGSLQNVIVIALIGLILVFILVGLLNLDPELLSPFVREGRGWPVVAATAGTVFVTFIGFEVIATSAEEIKDPGRNLPLSMIAAVVTPTILYVLVMLVSTGTLPVPELADSNVPVATVAAETAGAFGTVTVAGFTLEFATVGSLVMIAGAMLATISSANASILSAARVNFAMGRDEILTDWLNKIHDRYQTPYRAILATGVVILALIAGPLPIDTLADVASFMFLITYALVHAAVVVLRRADPDEYEPDFRIPSALYPIVPIVGFLACLAVMLQMARTVQVIGLVIVLVGVLWYQFYAKDRAISTTLIGEAVAPTPAVDVEEDRFRVVVPVSNPETERPLIKYAAASAASRAEPAELVAVNVIEVPPQTSPAQIEFEEERVERQQHLLENARDVADDLDVPLRTRAIVGRDAGETLLSVIDEEDADHVLLGWRGERRRRDVLFGSTIDPLLERASSDVTLVKDPTERPGDIVSLAGRGPHASASARRAGELHRAFPDSTLTLLNVQPEPDSELDTDADEDADPETIGRALISDVSSDADLADDEYDSRVVVADDVRETLIETVTEYDTVCVGATGTNPVAQALYGSIPQSIVDNTEGPVVMARGEQRSPRTLRQALVQRLGQAEETAQAE</sequence>
<feature type="transmembrane region" description="Helical" evidence="6">
    <location>
        <begin position="336"/>
        <end position="358"/>
    </location>
</feature>
<dbReference type="InterPro" id="IPR002293">
    <property type="entry name" value="AA/rel_permease1"/>
</dbReference>
<dbReference type="AlphaFoldDB" id="A0A1I0Q9B7"/>
<feature type="transmembrane region" description="Helical" evidence="6">
    <location>
        <begin position="153"/>
        <end position="171"/>
    </location>
</feature>
<keyword evidence="9" id="KW-1185">Reference proteome</keyword>
<keyword evidence="5 6" id="KW-0472">Membrane</keyword>
<dbReference type="InterPro" id="IPR014729">
    <property type="entry name" value="Rossmann-like_a/b/a_fold"/>
</dbReference>
<dbReference type="PANTHER" id="PTHR42770:SF11">
    <property type="entry name" value="INNER MEMBRANE TRANSPORT PROTEIN YBAT"/>
    <property type="match status" value="1"/>
</dbReference>
<dbReference type="Pfam" id="PF00582">
    <property type="entry name" value="Usp"/>
    <property type="match status" value="2"/>
</dbReference>
<name>A0A1I0Q9B7_9EURY</name>
<feature type="domain" description="UspA" evidence="7">
    <location>
        <begin position="625"/>
        <end position="748"/>
    </location>
</feature>
<feature type="transmembrane region" description="Helical" evidence="6">
    <location>
        <begin position="84"/>
        <end position="110"/>
    </location>
</feature>
<evidence type="ECO:0000256" key="1">
    <source>
        <dbReference type="ARBA" id="ARBA00004651"/>
    </source>
</evidence>
<dbReference type="RefSeq" id="WP_049991206.1">
    <property type="nucleotide sequence ID" value="NZ_FOIS01000004.1"/>
</dbReference>
<dbReference type="SUPFAM" id="SSF52402">
    <property type="entry name" value="Adenine nucleotide alpha hydrolases-like"/>
    <property type="match status" value="2"/>
</dbReference>
<dbReference type="Pfam" id="PF13520">
    <property type="entry name" value="AA_permease_2"/>
    <property type="match status" value="1"/>
</dbReference>